<accession>A0A418XFY9</accession>
<evidence type="ECO:0000313" key="2">
    <source>
        <dbReference type="Proteomes" id="UP000284006"/>
    </source>
</evidence>
<evidence type="ECO:0000313" key="1">
    <source>
        <dbReference type="EMBL" id="RJG11376.1"/>
    </source>
</evidence>
<name>A0A418XFY9_9BURK</name>
<reference evidence="1 2" key="1">
    <citation type="submission" date="2018-09" db="EMBL/GenBank/DDBJ databases">
        <authorList>
            <person name="Zhu H."/>
        </authorList>
    </citation>
    <scope>NUCLEOTIDE SEQUENCE [LARGE SCALE GENOMIC DNA]</scope>
    <source>
        <strain evidence="1 2">K1S02-61</strain>
    </source>
</reference>
<proteinExistence type="predicted"/>
<keyword evidence="2" id="KW-1185">Reference proteome</keyword>
<dbReference type="Proteomes" id="UP000284006">
    <property type="component" value="Unassembled WGS sequence"/>
</dbReference>
<organism evidence="1 2">
    <name type="scientific">Massilia cavernae</name>
    <dbReference type="NCBI Taxonomy" id="2320864"/>
    <lineage>
        <taxon>Bacteria</taxon>
        <taxon>Pseudomonadati</taxon>
        <taxon>Pseudomonadota</taxon>
        <taxon>Betaproteobacteria</taxon>
        <taxon>Burkholderiales</taxon>
        <taxon>Oxalobacteraceae</taxon>
        <taxon>Telluria group</taxon>
        <taxon>Massilia</taxon>
    </lineage>
</organism>
<comment type="caution">
    <text evidence="1">The sequence shown here is derived from an EMBL/GenBank/DDBJ whole genome shotgun (WGS) entry which is preliminary data.</text>
</comment>
<protein>
    <submittedName>
        <fullName evidence="1">Uncharacterized protein</fullName>
    </submittedName>
</protein>
<sequence>MVSFLQRLDVLSAEAIQEEMKGSLRNAQKVAMCLRVIECEAVKVAEQHWHQSSDIDWSDLD</sequence>
<gene>
    <name evidence="1" type="ORF">D3872_19820</name>
</gene>
<dbReference type="AlphaFoldDB" id="A0A418XFY9"/>
<dbReference type="EMBL" id="QYUP01000149">
    <property type="protein sequence ID" value="RJG11376.1"/>
    <property type="molecule type" value="Genomic_DNA"/>
</dbReference>